<proteinExistence type="inferred from homology"/>
<dbReference type="PANTHER" id="PTHR21663:SF0">
    <property type="entry name" value="HEAT REPEAT-CONTAINING PROTEIN 5B"/>
    <property type="match status" value="1"/>
</dbReference>
<accession>A0A1E7FS22</accession>
<evidence type="ECO:0000256" key="2">
    <source>
        <dbReference type="SAM" id="MobiDB-lite"/>
    </source>
</evidence>
<dbReference type="InterPro" id="IPR040108">
    <property type="entry name" value="Laa1/Sip1/HEATR5"/>
</dbReference>
<dbReference type="InterPro" id="IPR011989">
    <property type="entry name" value="ARM-like"/>
</dbReference>
<dbReference type="InParanoid" id="A0A1E7FS22"/>
<evidence type="ECO:0000313" key="3">
    <source>
        <dbReference type="EMBL" id="OEU20959.1"/>
    </source>
</evidence>
<reference evidence="3 4" key="1">
    <citation type="submission" date="2016-09" db="EMBL/GenBank/DDBJ databases">
        <title>Extensive genetic diversity and differential bi-allelic expression allows diatom success in the polar Southern Ocean.</title>
        <authorList>
            <consortium name="DOE Joint Genome Institute"/>
            <person name="Mock T."/>
            <person name="Otillar R.P."/>
            <person name="Strauss J."/>
            <person name="Dupont C."/>
            <person name="Frickenhaus S."/>
            <person name="Maumus F."/>
            <person name="Mcmullan M."/>
            <person name="Sanges R."/>
            <person name="Schmutz J."/>
            <person name="Toseland A."/>
            <person name="Valas R."/>
            <person name="Veluchamy A."/>
            <person name="Ward B.J."/>
            <person name="Allen A."/>
            <person name="Barry K."/>
            <person name="Falciatore A."/>
            <person name="Ferrante M."/>
            <person name="Fortunato A.E."/>
            <person name="Gloeckner G."/>
            <person name="Gruber A."/>
            <person name="Hipkin R."/>
            <person name="Janech M."/>
            <person name="Kroth P."/>
            <person name="Leese F."/>
            <person name="Lindquist E."/>
            <person name="Lyon B.R."/>
            <person name="Martin J."/>
            <person name="Mayer C."/>
            <person name="Parker M."/>
            <person name="Quesneville H."/>
            <person name="Raymond J."/>
            <person name="Uhlig C."/>
            <person name="Valentin K.U."/>
            <person name="Worden A.Z."/>
            <person name="Armbrust E.V."/>
            <person name="Bowler C."/>
            <person name="Green B."/>
            <person name="Moulton V."/>
            <person name="Van Oosterhout C."/>
            <person name="Grigoriev I."/>
        </authorList>
    </citation>
    <scope>NUCLEOTIDE SEQUENCE [LARGE SCALE GENOMIC DNA]</scope>
    <source>
        <strain evidence="3 4">CCMP1102</strain>
    </source>
</reference>
<dbReference type="SUPFAM" id="SSF48371">
    <property type="entry name" value="ARM repeat"/>
    <property type="match status" value="2"/>
</dbReference>
<dbReference type="Gene3D" id="1.25.10.10">
    <property type="entry name" value="Leucine-rich Repeat Variant"/>
    <property type="match status" value="1"/>
</dbReference>
<gene>
    <name evidence="3" type="ORF">FRACYDRAFT_274357</name>
</gene>
<name>A0A1E7FS22_9STRA</name>
<dbReference type="OrthoDB" id="192608at2759"/>
<dbReference type="Proteomes" id="UP000095751">
    <property type="component" value="Unassembled WGS sequence"/>
</dbReference>
<organism evidence="3 4">
    <name type="scientific">Fragilariopsis cylindrus CCMP1102</name>
    <dbReference type="NCBI Taxonomy" id="635003"/>
    <lineage>
        <taxon>Eukaryota</taxon>
        <taxon>Sar</taxon>
        <taxon>Stramenopiles</taxon>
        <taxon>Ochrophyta</taxon>
        <taxon>Bacillariophyta</taxon>
        <taxon>Bacillariophyceae</taxon>
        <taxon>Bacillariophycidae</taxon>
        <taxon>Bacillariales</taxon>
        <taxon>Bacillariaceae</taxon>
        <taxon>Fragilariopsis</taxon>
    </lineage>
</organism>
<dbReference type="KEGG" id="fcy:FRACYDRAFT_274357"/>
<evidence type="ECO:0000256" key="1">
    <source>
        <dbReference type="ARBA" id="ARBA00008304"/>
    </source>
</evidence>
<comment type="similarity">
    <text evidence="1">Belongs to the HEATR5 family.</text>
</comment>
<keyword evidence="4" id="KW-1185">Reference proteome</keyword>
<dbReference type="EMBL" id="KV784354">
    <property type="protein sequence ID" value="OEU20959.1"/>
    <property type="molecule type" value="Genomic_DNA"/>
</dbReference>
<feature type="compositionally biased region" description="Basic residues" evidence="2">
    <location>
        <begin position="1164"/>
        <end position="1181"/>
    </location>
</feature>
<evidence type="ECO:0008006" key="5">
    <source>
        <dbReference type="Google" id="ProtNLM"/>
    </source>
</evidence>
<evidence type="ECO:0000313" key="4">
    <source>
        <dbReference type="Proteomes" id="UP000095751"/>
    </source>
</evidence>
<feature type="region of interest" description="Disordered" evidence="2">
    <location>
        <begin position="1164"/>
        <end position="1186"/>
    </location>
</feature>
<feature type="region of interest" description="Disordered" evidence="2">
    <location>
        <begin position="354"/>
        <end position="373"/>
    </location>
</feature>
<dbReference type="InterPro" id="IPR046837">
    <property type="entry name" value="Laa1/Sip1/HEATR5-like_HEAT"/>
</dbReference>
<dbReference type="Pfam" id="PF20210">
    <property type="entry name" value="Laa1_Sip1_HTR5"/>
    <property type="match status" value="1"/>
</dbReference>
<dbReference type="InterPro" id="IPR016024">
    <property type="entry name" value="ARM-type_fold"/>
</dbReference>
<sequence>MAAPEDTAMPQSVEEAGALLGAVIIGYGKGSFTTINPPKGIHSSFNVITPVPSSDLLGLLHTLRSLLRSAPKDTPLVAAPSLLAGVLMKLLGISSSLAASYGNATTDFPSDVPPMLSTPIRRVWVHCVVLCHSLGEGLSGAQRINIFGFVRDMIILAGLNPRTARALGGTRIAALEVISGVLEDPKLSTQLASWAFDVAQLCQRALKSSGNGEPTYRIAAIQAACSVAVASRTAYMKTRSISGSAQFMLKGALEDKALLEMVKLLKIAVHDKFPEVRSAAARLACLLGPLAINVHVKSPSSPDAQAISPTICLEEIMTLAFKNLDDESADVSEKWAEALARCMCTSIEFKRQMENERGRGEDSGGVTGSAPEMRGGKRGLLPAEVCSTLPKAIKYLVSVFIKVGGELAAPRAGGNFSLGGRAIRVGFARSIVYLLRLQLLIHSIGEGRSLSHKETVLIILAMLGNDMEAQLNPRERGAPTINSPLSSTPTKTGRNMFGQGPKISHADGCIARLLTNRVLFGFAEQMTESTQLTLLHELVDLCTNKQNALKSNQLQVILVEISHLFVTLGEATASSLEEIIPALLKCLRHPDHGVRYEAAVACTAMASVFPSEGRNIARESISKIQLEHAELMAIASTGGRMDSTQAADAPRFRFGMNAPAKKEVKVDETLKHQYAIHGMALMVSILIRDLPDLPGGLPTDILDTAMSVSEILVSTLTNGVMKEGSPSSTCTCVRAGLSLISGALTTGPNAISNQIAFIFGLWQKVCKSTQLSNKFTADHEMMCVEAMLTSIVVFLKFCSELLLSIPDALSRTSLILENLLPLFFSKGRLGSTPVNPAAACRLDSAKASIMEAFAWLPPGCFPMIADSVFGFAASHIQLSIQNDVTCSILSSLISKEDAILDAVSFGRATTFGQVGGARDLENNIITLTSEIAHHGDRESAFCFLGKRNGKKKHDDELFLGSHVLGLLHSEKSEKPPTVLHEVGTWKPPVDPNCATKIRLVDAAVQAFASTFALRSGKEQQNAMDILQSLLPPFQDNLASATNIAAVLFSCVKSLPLDESTHDIPIGLGPTWMNKASSILLSILPSPSNEIRRAASQGLAFLATLGVKSDMRFLQSAVLHSLDEVVLRSQSQGQGRNAVQDESQNGRSGGLLALGCIQRNTHRIKERRASRSRLRGSPVRKKDRSEDSLQVPTIQIMIRVLPYVTGHLSSGISLNSRASALHAFLMLLEYSGKLGSEHLSAEDLHLLRKAVEIVEDNFLSSWTVASHVLDQGNEIEKISFESSFLSVLLRFMTFLVPSLHHLEEFDSGIARRFSTMAVIITECHGDHPVVQLEALAFFELLAGNQDLLPAHGGGLKYDEHPILSCIPSLMANITPDRLLVLSRGIQDIPQGCHSSDICLRATLRVLRVLSVSQILVAEWSDMKVVSLLFAALEAASARESYSGETFHRGLASPREAEISFNDGKHCVKEVSDVLRYLLYLERALSTNSEPILLRYLLLSRSIIAGSKIDDDDEYNDDSYTVARVAKAAIDRAASDSQSLFELASPIRWQVKAIAVQMTNIALMELATNCQQNCANLLATIECLKACNDSNTTNSDIPKSILALHISDLVTGGCVVATATVDQVELRTLQENSMHCLVKIIDYFGAIPDPDESHRSVLSEYVPQLSSCIKSSLSAPDEKIDELTCRLFWAGCNCLRSFIRSKVTDDIMVLKRLIRPVVVTEEDVPFFNVDSKPDPVQGSRDEEGNLKSRSALMVKIGKIWMLGHISLENVEIDRLVQPENSSIGVHAAALAIDGANLLLRSKLSLCGQSLDSPAKNEGNSFFSFRDICDIDDYTKAALAKSWGHNAQLSIKFLSDALASNEISDTKRKECLEWLELIVPFLFSGLYDAIKLFNDTLSSSQDTISWAKEVDVYEIACCCLTGIIILTESPNLSQLSAKWKKDTEAATVQIYKCILLPVVVVKSSRVGSKGEYRTEGMVDLIVKSCELFKAFSSMILFEEDSDACPFLLALLSPLDLLEKKIIPWTNELASTIFSACLISVATIIGMPASPSALAKSMLSLVISLSTRPENIPEMIDLASQELLEKCLHHESSTAAELAMVTLELAKSRNWTAWSSVVKIKDGIAAEKSLLEVENALLNPSNVEEQLNALGAIRSLIQSDPPPNPLVGRILSAIGAEVFSVFQAYGTLSNPSIEIQSRRATVCADCMKIALASYQQFSSDFFEEEITEFLIVLFEVFIVVLRFNGLPNHPPPQGKLSDPSIGRMCAQAITHVARTTPIPFKAGMGGMSEHDRAVLEFAVRGEMSGYAVATAPAPTKKKLSLKGFKT</sequence>
<dbReference type="PANTHER" id="PTHR21663">
    <property type="entry name" value="HYPOTHETICAL HEAT DOMAIN-CONTAINING"/>
    <property type="match status" value="1"/>
</dbReference>
<protein>
    <recommendedName>
        <fullName evidence="5">ARM repeat-containing protein</fullName>
    </recommendedName>
</protein>